<evidence type="ECO:0000313" key="4">
    <source>
        <dbReference type="Proteomes" id="UP001476798"/>
    </source>
</evidence>
<dbReference type="Proteomes" id="UP001476798">
    <property type="component" value="Unassembled WGS sequence"/>
</dbReference>
<accession>A0ABV0NW80</accession>
<protein>
    <submittedName>
        <fullName evidence="3">Uncharacterized protein</fullName>
    </submittedName>
</protein>
<keyword evidence="2" id="KW-1133">Transmembrane helix</keyword>
<reference evidence="3 4" key="1">
    <citation type="submission" date="2021-06" db="EMBL/GenBank/DDBJ databases">
        <authorList>
            <person name="Palmer J.M."/>
        </authorList>
    </citation>
    <scope>NUCLEOTIDE SEQUENCE [LARGE SCALE GENOMIC DNA]</scope>
    <source>
        <strain evidence="3 4">GA_2019</strain>
        <tissue evidence="3">Muscle</tissue>
    </source>
</reference>
<name>A0ABV0NW80_9TELE</name>
<feature type="region of interest" description="Disordered" evidence="1">
    <location>
        <begin position="111"/>
        <end position="142"/>
    </location>
</feature>
<evidence type="ECO:0000313" key="3">
    <source>
        <dbReference type="EMBL" id="MEQ2175698.1"/>
    </source>
</evidence>
<keyword evidence="4" id="KW-1185">Reference proteome</keyword>
<sequence>MIYCMEIQTLEDYSEKYQRQLKKWVGGMLLYSSLLYLITLIVVYFWYLPEQFMGRLTLILLFVLFPFLAPSPECHSNELTSGAESCERFCCPPSSRLWARLSWSSYPFCSRRTPREGPVSNSCSAKLDEEAHDPGNTCSRSR</sequence>
<proteinExistence type="predicted"/>
<gene>
    <name evidence="3" type="ORF">GOODEAATRI_020464</name>
</gene>
<dbReference type="EMBL" id="JAHRIO010051886">
    <property type="protein sequence ID" value="MEQ2175698.1"/>
    <property type="molecule type" value="Genomic_DNA"/>
</dbReference>
<keyword evidence="2" id="KW-0472">Membrane</keyword>
<feature type="transmembrane region" description="Helical" evidence="2">
    <location>
        <begin position="24"/>
        <end position="46"/>
    </location>
</feature>
<evidence type="ECO:0000256" key="1">
    <source>
        <dbReference type="SAM" id="MobiDB-lite"/>
    </source>
</evidence>
<comment type="caution">
    <text evidence="3">The sequence shown here is derived from an EMBL/GenBank/DDBJ whole genome shotgun (WGS) entry which is preliminary data.</text>
</comment>
<keyword evidence="2" id="KW-0812">Transmembrane</keyword>
<evidence type="ECO:0000256" key="2">
    <source>
        <dbReference type="SAM" id="Phobius"/>
    </source>
</evidence>
<organism evidence="3 4">
    <name type="scientific">Goodea atripinnis</name>
    <dbReference type="NCBI Taxonomy" id="208336"/>
    <lineage>
        <taxon>Eukaryota</taxon>
        <taxon>Metazoa</taxon>
        <taxon>Chordata</taxon>
        <taxon>Craniata</taxon>
        <taxon>Vertebrata</taxon>
        <taxon>Euteleostomi</taxon>
        <taxon>Actinopterygii</taxon>
        <taxon>Neopterygii</taxon>
        <taxon>Teleostei</taxon>
        <taxon>Neoteleostei</taxon>
        <taxon>Acanthomorphata</taxon>
        <taxon>Ovalentaria</taxon>
        <taxon>Atherinomorphae</taxon>
        <taxon>Cyprinodontiformes</taxon>
        <taxon>Goodeidae</taxon>
        <taxon>Goodea</taxon>
    </lineage>
</organism>